<dbReference type="Pfam" id="PF00043">
    <property type="entry name" value="GST_C"/>
    <property type="match status" value="1"/>
</dbReference>
<dbReference type="InterPro" id="IPR004046">
    <property type="entry name" value="GST_C"/>
</dbReference>
<reference evidence="3" key="1">
    <citation type="journal article" date="2014" name="Int. J. Syst. Evol. Microbiol.">
        <title>Complete genome sequence of Corynebacterium casei LMG S-19264T (=DSM 44701T), isolated from a smear-ripened cheese.</title>
        <authorList>
            <consortium name="US DOE Joint Genome Institute (JGI-PGF)"/>
            <person name="Walter F."/>
            <person name="Albersmeier A."/>
            <person name="Kalinowski J."/>
            <person name="Ruckert C."/>
        </authorList>
    </citation>
    <scope>NUCLEOTIDE SEQUENCE</scope>
    <source>
        <strain evidence="3">KCTC 42651</strain>
    </source>
</reference>
<dbReference type="Gene3D" id="3.40.30.10">
    <property type="entry name" value="Glutaredoxin"/>
    <property type="match status" value="1"/>
</dbReference>
<feature type="domain" description="GST N-terminal" evidence="1">
    <location>
        <begin position="1"/>
        <end position="82"/>
    </location>
</feature>
<feature type="domain" description="GST C-terminal" evidence="2">
    <location>
        <begin position="88"/>
        <end position="209"/>
    </location>
</feature>
<dbReference type="PANTHER" id="PTHR44051">
    <property type="entry name" value="GLUTATHIONE S-TRANSFERASE-RELATED"/>
    <property type="match status" value="1"/>
</dbReference>
<dbReference type="EMBL" id="BMZS01000010">
    <property type="protein sequence ID" value="GHD58446.1"/>
    <property type="molecule type" value="Genomic_DNA"/>
</dbReference>
<dbReference type="InterPro" id="IPR010987">
    <property type="entry name" value="Glutathione-S-Trfase_C-like"/>
</dbReference>
<evidence type="ECO:0000313" key="4">
    <source>
        <dbReference type="Proteomes" id="UP000630353"/>
    </source>
</evidence>
<dbReference type="SUPFAM" id="SSF52833">
    <property type="entry name" value="Thioredoxin-like"/>
    <property type="match status" value="1"/>
</dbReference>
<dbReference type="SUPFAM" id="SSF47616">
    <property type="entry name" value="GST C-terminal domain-like"/>
    <property type="match status" value="1"/>
</dbReference>
<dbReference type="SFLD" id="SFLDG00358">
    <property type="entry name" value="Main_(cytGST)"/>
    <property type="match status" value="1"/>
</dbReference>
<dbReference type="AlphaFoldDB" id="A0A919CRB3"/>
<protein>
    <submittedName>
        <fullName evidence="3">Glutathione S-transferase</fullName>
    </submittedName>
</protein>
<dbReference type="SFLD" id="SFLDG01150">
    <property type="entry name" value="Main.1:_Beta-like"/>
    <property type="match status" value="1"/>
</dbReference>
<dbReference type="InterPro" id="IPR036249">
    <property type="entry name" value="Thioredoxin-like_sf"/>
</dbReference>
<accession>A0A919CRB3</accession>
<dbReference type="PANTHER" id="PTHR44051:SF21">
    <property type="entry name" value="GLUTATHIONE S-TRANSFERASE FAMILY PROTEIN"/>
    <property type="match status" value="1"/>
</dbReference>
<name>A0A919CRB3_9PROT</name>
<dbReference type="RefSeq" id="WP_189993184.1">
    <property type="nucleotide sequence ID" value="NZ_BMZS01000010.1"/>
</dbReference>
<dbReference type="Pfam" id="PF13409">
    <property type="entry name" value="GST_N_2"/>
    <property type="match status" value="1"/>
</dbReference>
<evidence type="ECO:0000259" key="1">
    <source>
        <dbReference type="PROSITE" id="PS50404"/>
    </source>
</evidence>
<organism evidence="3 4">
    <name type="scientific">Thalassobaculum fulvum</name>
    <dbReference type="NCBI Taxonomy" id="1633335"/>
    <lineage>
        <taxon>Bacteria</taxon>
        <taxon>Pseudomonadati</taxon>
        <taxon>Pseudomonadota</taxon>
        <taxon>Alphaproteobacteria</taxon>
        <taxon>Rhodospirillales</taxon>
        <taxon>Thalassobaculaceae</taxon>
        <taxon>Thalassobaculum</taxon>
    </lineage>
</organism>
<dbReference type="InterPro" id="IPR004045">
    <property type="entry name" value="Glutathione_S-Trfase_N"/>
</dbReference>
<evidence type="ECO:0000259" key="2">
    <source>
        <dbReference type="PROSITE" id="PS50405"/>
    </source>
</evidence>
<dbReference type="InterPro" id="IPR036282">
    <property type="entry name" value="Glutathione-S-Trfase_C_sf"/>
</dbReference>
<dbReference type="Proteomes" id="UP000630353">
    <property type="component" value="Unassembled WGS sequence"/>
</dbReference>
<reference evidence="3" key="2">
    <citation type="submission" date="2020-09" db="EMBL/GenBank/DDBJ databases">
        <authorList>
            <person name="Sun Q."/>
            <person name="Kim S."/>
        </authorList>
    </citation>
    <scope>NUCLEOTIDE SEQUENCE</scope>
    <source>
        <strain evidence="3">KCTC 42651</strain>
    </source>
</reference>
<keyword evidence="4" id="KW-1185">Reference proteome</keyword>
<gene>
    <name evidence="3" type="ORF">GCM10017083_41420</name>
</gene>
<dbReference type="SFLD" id="SFLDS00019">
    <property type="entry name" value="Glutathione_Transferase_(cytos"/>
    <property type="match status" value="1"/>
</dbReference>
<evidence type="ECO:0000313" key="3">
    <source>
        <dbReference type="EMBL" id="GHD58446.1"/>
    </source>
</evidence>
<dbReference type="Gene3D" id="1.20.1050.10">
    <property type="match status" value="1"/>
</dbReference>
<dbReference type="InterPro" id="IPR040079">
    <property type="entry name" value="Glutathione_S-Trfase"/>
</dbReference>
<comment type="caution">
    <text evidence="3">The sequence shown here is derived from an EMBL/GenBank/DDBJ whole genome shotgun (WGS) entry which is preliminary data.</text>
</comment>
<proteinExistence type="predicted"/>
<sequence length="209" mass="23152">MHTLYWKPSSGSLAPMALLEETGLPYTTVKVDADAGEHRSEAYKRDVHPLGLIPALKLRDGRVMIESAAIVAYLADLAPESRLAPAPNDADRAFYLQWLVYGAATLYPCYIRFYHPDYHRVRDGDDEAVQDLALTALNEAWKAVETAFADGRPFLTGERCTAADIYIAMLALWHPDKKAFKPACPGVDRMQAAVWQRPAAAKALALHAR</sequence>
<dbReference type="PROSITE" id="PS50404">
    <property type="entry name" value="GST_NTER"/>
    <property type="match status" value="1"/>
</dbReference>
<dbReference type="PROSITE" id="PS50405">
    <property type="entry name" value="GST_CTER"/>
    <property type="match status" value="1"/>
</dbReference>
<dbReference type="CDD" id="cd03057">
    <property type="entry name" value="GST_N_Beta"/>
    <property type="match status" value="1"/>
</dbReference>